<dbReference type="Proteomes" id="UP000011083">
    <property type="component" value="Unassembled WGS sequence"/>
</dbReference>
<keyword evidence="3" id="KW-1185">Reference proteome</keyword>
<dbReference type="CDD" id="cd09917">
    <property type="entry name" value="F-box_SF"/>
    <property type="match status" value="1"/>
</dbReference>
<protein>
    <recommendedName>
        <fullName evidence="4">F-box domain-containing protein</fullName>
    </recommendedName>
</protein>
<proteinExistence type="predicted"/>
<name>L8HHD4_ACACF</name>
<evidence type="ECO:0000313" key="3">
    <source>
        <dbReference type="Proteomes" id="UP000011083"/>
    </source>
</evidence>
<organism evidence="2 3">
    <name type="scientific">Acanthamoeba castellanii (strain ATCC 30010 / Neff)</name>
    <dbReference type="NCBI Taxonomy" id="1257118"/>
    <lineage>
        <taxon>Eukaryota</taxon>
        <taxon>Amoebozoa</taxon>
        <taxon>Discosea</taxon>
        <taxon>Longamoebia</taxon>
        <taxon>Centramoebida</taxon>
        <taxon>Acanthamoebidae</taxon>
        <taxon>Acanthamoeba</taxon>
    </lineage>
</organism>
<gene>
    <name evidence="2" type="ORF">ACA1_074430</name>
</gene>
<reference evidence="2 3" key="1">
    <citation type="journal article" date="2013" name="Genome Biol.">
        <title>Genome of Acanthamoeba castellanii highlights extensive lateral gene transfer and early evolution of tyrosine kinase signaling.</title>
        <authorList>
            <person name="Clarke M."/>
            <person name="Lohan A.J."/>
            <person name="Liu B."/>
            <person name="Lagkouvardos I."/>
            <person name="Roy S."/>
            <person name="Zafar N."/>
            <person name="Bertelli C."/>
            <person name="Schilde C."/>
            <person name="Kianianmomeni A."/>
            <person name="Burglin T.R."/>
            <person name="Frech C."/>
            <person name="Turcotte B."/>
            <person name="Kopec K.O."/>
            <person name="Synnott J.M."/>
            <person name="Choo C."/>
            <person name="Paponov I."/>
            <person name="Finkler A."/>
            <person name="Soon Heng Tan C."/>
            <person name="Hutchins A.P."/>
            <person name="Weinmeier T."/>
            <person name="Rattei T."/>
            <person name="Chu J.S."/>
            <person name="Gimenez G."/>
            <person name="Irimia M."/>
            <person name="Rigden D.J."/>
            <person name="Fitzpatrick D.A."/>
            <person name="Lorenzo-Morales J."/>
            <person name="Bateman A."/>
            <person name="Chiu C.H."/>
            <person name="Tang P."/>
            <person name="Hegemann P."/>
            <person name="Fromm H."/>
            <person name="Raoult D."/>
            <person name="Greub G."/>
            <person name="Miranda-Saavedra D."/>
            <person name="Chen N."/>
            <person name="Nash P."/>
            <person name="Ginger M.L."/>
            <person name="Horn M."/>
            <person name="Schaap P."/>
            <person name="Caler L."/>
            <person name="Loftus B."/>
        </authorList>
    </citation>
    <scope>NUCLEOTIDE SEQUENCE [LARGE SCALE GENOMIC DNA]</scope>
    <source>
        <strain evidence="2 3">Neff</strain>
    </source>
</reference>
<dbReference type="VEuPathDB" id="AmoebaDB:ACA1_074430"/>
<feature type="compositionally biased region" description="Basic and acidic residues" evidence="1">
    <location>
        <begin position="262"/>
        <end position="274"/>
    </location>
</feature>
<evidence type="ECO:0008006" key="4">
    <source>
        <dbReference type="Google" id="ProtNLM"/>
    </source>
</evidence>
<dbReference type="EMBL" id="KB007842">
    <property type="protein sequence ID" value="ELR23876.1"/>
    <property type="molecule type" value="Genomic_DNA"/>
</dbReference>
<feature type="compositionally biased region" description="Acidic residues" evidence="1">
    <location>
        <begin position="312"/>
        <end position="333"/>
    </location>
</feature>
<feature type="region of interest" description="Disordered" evidence="1">
    <location>
        <begin position="381"/>
        <end position="495"/>
    </location>
</feature>
<feature type="region of interest" description="Disordered" evidence="1">
    <location>
        <begin position="312"/>
        <end position="345"/>
    </location>
</feature>
<dbReference type="GeneID" id="14924893"/>
<dbReference type="KEGG" id="acan:ACA1_074430"/>
<evidence type="ECO:0000256" key="1">
    <source>
        <dbReference type="SAM" id="MobiDB-lite"/>
    </source>
</evidence>
<feature type="compositionally biased region" description="Acidic residues" evidence="1">
    <location>
        <begin position="397"/>
        <end position="410"/>
    </location>
</feature>
<evidence type="ECO:0000313" key="2">
    <source>
        <dbReference type="EMBL" id="ELR23876.1"/>
    </source>
</evidence>
<accession>L8HHD4</accession>
<feature type="compositionally biased region" description="Acidic residues" evidence="1">
    <location>
        <begin position="456"/>
        <end position="465"/>
    </location>
</feature>
<sequence>MDRKSSLRAYVRTKEDQAEVNLEAKGEEELELLSDPLALANTGILLTTNKRGDGKVVFSLRELPLHSEWRTSAGHTVARVSRRDVLICDVTGQPHTIDVPSETLLTILYLPDAVLQTIWLHLVPSITNTCIPQDIGRCRLVCRHWARMIEKMVVYERTRGIRFVIPSHPVQRVRSIYDSDDEDYELEAEHDNDVEESLLDGVAGRHTSIARLWVLSTSRPKPAPAKGILKRPADDAQGKSKNTKKSVRFTGLGDESEAEEAEKERRARESVRRKLTEGTELSKRFLASFFGWSKHHHRKRSSIDGAELFGEEDDMDDEDADDQESADSDDTGEESASTVINSAEEAWYRTNVFENQTRNLNRLKELEMRLEEMVRSKGRLGCKVPRNNTATTASSGAEEEAQMGDGEGVDDESRVAIVGDDLQSSPTRVEVDGWAESPVYMSPPEALPDQAREEANAGEDEDEGGQEGKPKRRRRDSFSGLLSSMSGASKKLLSR</sequence>
<feature type="region of interest" description="Disordered" evidence="1">
    <location>
        <begin position="221"/>
        <end position="274"/>
    </location>
</feature>
<dbReference type="AlphaFoldDB" id="L8HHD4"/>
<dbReference type="RefSeq" id="XP_004353404.1">
    <property type="nucleotide sequence ID" value="XM_004353352.1"/>
</dbReference>